<evidence type="ECO:0000313" key="7">
    <source>
        <dbReference type="Proteomes" id="UP000694427"/>
    </source>
</evidence>
<reference evidence="6" key="2">
    <citation type="submission" date="2025-09" db="UniProtKB">
        <authorList>
            <consortium name="Ensembl"/>
        </authorList>
    </citation>
    <scope>IDENTIFICATION</scope>
</reference>
<evidence type="ECO:0000256" key="2">
    <source>
        <dbReference type="ARBA" id="ARBA00022737"/>
    </source>
</evidence>
<comment type="similarity">
    <text evidence="1">Belongs to the WSCD family.</text>
</comment>
<keyword evidence="2" id="KW-0677">Repeat</keyword>
<dbReference type="Proteomes" id="UP000694427">
    <property type="component" value="Unplaced"/>
</dbReference>
<dbReference type="InterPro" id="IPR051589">
    <property type="entry name" value="Sialate-O-sulfotransferase"/>
</dbReference>
<feature type="region of interest" description="Disordered" evidence="3">
    <location>
        <begin position="635"/>
        <end position="656"/>
    </location>
</feature>
<dbReference type="Gene3D" id="3.40.50.300">
    <property type="entry name" value="P-loop containing nucleotide triphosphate hydrolases"/>
    <property type="match status" value="1"/>
</dbReference>
<feature type="compositionally biased region" description="Basic and acidic residues" evidence="3">
    <location>
        <begin position="645"/>
        <end position="656"/>
    </location>
</feature>
<keyword evidence="7" id="KW-1185">Reference proteome</keyword>
<dbReference type="Pfam" id="PF00685">
    <property type="entry name" value="Sulfotransfer_1"/>
    <property type="match status" value="1"/>
</dbReference>
<dbReference type="SMART" id="SM00321">
    <property type="entry name" value="WSC"/>
    <property type="match status" value="2"/>
</dbReference>
<dbReference type="InterPro" id="IPR027417">
    <property type="entry name" value="P-loop_NTPase"/>
</dbReference>
<keyword evidence="4" id="KW-0472">Membrane</keyword>
<organism evidence="6 7">
    <name type="scientific">Cyprinus carpio</name>
    <name type="common">Common carp</name>
    <dbReference type="NCBI Taxonomy" id="7962"/>
    <lineage>
        <taxon>Eukaryota</taxon>
        <taxon>Metazoa</taxon>
        <taxon>Chordata</taxon>
        <taxon>Craniata</taxon>
        <taxon>Vertebrata</taxon>
        <taxon>Euteleostomi</taxon>
        <taxon>Actinopterygii</taxon>
        <taxon>Neopterygii</taxon>
        <taxon>Teleostei</taxon>
        <taxon>Ostariophysi</taxon>
        <taxon>Cypriniformes</taxon>
        <taxon>Cyprinidae</taxon>
        <taxon>Cyprininae</taxon>
        <taxon>Cyprinus</taxon>
    </lineage>
</organism>
<dbReference type="GO" id="GO:0008146">
    <property type="term" value="F:sulfotransferase activity"/>
    <property type="evidence" value="ECO:0007669"/>
    <property type="project" value="InterPro"/>
</dbReference>
<reference evidence="6" key="1">
    <citation type="submission" date="2025-08" db="UniProtKB">
        <authorList>
            <consortium name="Ensembl"/>
        </authorList>
    </citation>
    <scope>IDENTIFICATION</scope>
</reference>
<dbReference type="PROSITE" id="PS51212">
    <property type="entry name" value="WSC"/>
    <property type="match status" value="1"/>
</dbReference>
<dbReference type="SUPFAM" id="SSF52540">
    <property type="entry name" value="P-loop containing nucleoside triphosphate hydrolases"/>
    <property type="match status" value="1"/>
</dbReference>
<evidence type="ECO:0000256" key="3">
    <source>
        <dbReference type="SAM" id="MobiDB-lite"/>
    </source>
</evidence>
<feature type="region of interest" description="Disordered" evidence="3">
    <location>
        <begin position="703"/>
        <end position="732"/>
    </location>
</feature>
<evidence type="ECO:0000259" key="5">
    <source>
        <dbReference type="PROSITE" id="PS51212"/>
    </source>
</evidence>
<dbReference type="InterPro" id="IPR002889">
    <property type="entry name" value="WSC_carb-bd"/>
</dbReference>
<proteinExistence type="inferred from homology"/>
<keyword evidence="4" id="KW-0812">Transmembrane</keyword>
<dbReference type="Pfam" id="PF01822">
    <property type="entry name" value="WSC"/>
    <property type="match status" value="1"/>
</dbReference>
<name>A0A8C1KBN1_CYPCA</name>
<dbReference type="PANTHER" id="PTHR45964:SF8">
    <property type="entry name" value="SIALATE:O-SULFOTRANSFERASE 1"/>
    <property type="match status" value="1"/>
</dbReference>
<protein>
    <submittedName>
        <fullName evidence="6">WSC domain containing 1b</fullName>
    </submittedName>
</protein>
<evidence type="ECO:0000313" key="6">
    <source>
        <dbReference type="Ensembl" id="ENSCCRP00010044502.1"/>
    </source>
</evidence>
<dbReference type="Ensembl" id="ENSCCRT00010048799.1">
    <property type="protein sequence ID" value="ENSCCRP00010044502.1"/>
    <property type="gene ID" value="ENSCCRG00010018874.1"/>
</dbReference>
<feature type="transmembrane region" description="Helical" evidence="4">
    <location>
        <begin position="17"/>
        <end position="35"/>
    </location>
</feature>
<evidence type="ECO:0000256" key="4">
    <source>
        <dbReference type="SAM" id="Phobius"/>
    </source>
</evidence>
<accession>A0A8C1KBN1</accession>
<keyword evidence="4" id="KW-1133">Transmembrane helix</keyword>
<evidence type="ECO:0000256" key="1">
    <source>
        <dbReference type="ARBA" id="ARBA00010236"/>
    </source>
</evidence>
<feature type="domain" description="WSC" evidence="5">
    <location>
        <begin position="133"/>
        <end position="225"/>
    </location>
</feature>
<dbReference type="AlphaFoldDB" id="A0A8C1KBN1"/>
<dbReference type="InterPro" id="IPR000863">
    <property type="entry name" value="Sulfotransferase_dom"/>
</dbReference>
<sequence length="732" mass="83574">MAKPFYRLQHFLRRAQLLLFFLGVAYIMAGSVLLLQRSSVLTFQRETDTAALPSQPAPSRSLELPAARWLYRRNVIQVMENQPLDQTDSRKNQKHFISHNLKIRHLRRHWFHDNAEQKSSSEHNLSHKKTRHKGTYIGCFINNETEHALGGTILYDFRKMTSALCQDTCSESGFRYAGLEYGAECHCGNRVCARRARGKDCNLDCRGEKGSRCGGVGRMSVYRVEDRLPGQRRYRTVHYHGCYKKPQNSTADFLSQTSGPTHTPQQCIETCTDQDLPLALVRGQDCFCSHVPFLFTIQMSEQEYMCERSNQTNHTSPYDHDYYWVYSTPVLDATCKERTFLPQKSSTLVALSSFPGAGNTWLRHLIELATGFYTGSYYFDGSLYNKGFKGEKDYWQSGRVICVKTHESGQREIKMFDSAILLMRNPYRSLMAEFNRKCAGHLGYASDVHWRSKEWSEFVDSYSSWWVSHALAWLRFAHRLLVVHFENLQKDLTPQLKTITAFLNTSIPEERLLCTESNRDGHFKRSGSRSLTFDPFTPEMRARIDEHIRTVDKALRNRNLDGLPQEYMPSPKVNDFPSWEAGESSGGIRIQLPSSALSGCLLPTQQPWCFVTRRWMISAAWLAALRVTGAPAATANRQKALTGGRRSEQPRGPLESHRLRETCETEANYPLKLKASCGSITPAHCQPDTAFPWQRLHSSTADITEKGKQSQGTQGRMNRGGKTLRVTGRPLD</sequence>
<dbReference type="PANTHER" id="PTHR45964">
    <property type="entry name" value="WSCD FAMILY MEMBER CG9164"/>
    <property type="match status" value="1"/>
</dbReference>